<dbReference type="PANTHER" id="PTHR22888">
    <property type="entry name" value="CYTOCHROME C OXIDASE, SUBUNIT II"/>
    <property type="match status" value="1"/>
</dbReference>
<keyword evidence="5" id="KW-0679">Respiratory chain</keyword>
<sequence>MKFIALIVIVLGIIAVAQLMRVYELTSKLRNRREEEIELRDNKMNANLMLLFMFIFFGSFLWMVARYGAGGIPVAASVEGVGYDWLMGLNLIIILLVFFLTNGLLFWFAYKYYKKPGVKAYWYPHNNKLELLWTVVPSIVLAVIIILGLKNWNERQGASGEDAIRVELYSKQFDWTVRYAGEDNVLGKFDYKLINGNNPLGLATRNTIDARVQEMDSLIKAAEDRINNPDNIFSVESMEKMRGDLASKERIYLRLKQLQNLHNDSLDVYAYDDIVKPSNTKLVLCKGREYEFSFRAEDIIHSAFFPHFRAQINTVPGMVTRMKFTPSMTTEEMRKELNDDDFQYILMCNKICGASHSNMKLFVEVLDEAQYNEWWTQEIAENTFKK</sequence>
<keyword evidence="7" id="KW-1278">Translocase</keyword>
<evidence type="ECO:0000256" key="4">
    <source>
        <dbReference type="ARBA" id="ARBA00022448"/>
    </source>
</evidence>
<keyword evidence="8" id="KW-0249">Electron transport</keyword>
<evidence type="ECO:0000259" key="13">
    <source>
        <dbReference type="PROSITE" id="PS50857"/>
    </source>
</evidence>
<evidence type="ECO:0000256" key="12">
    <source>
        <dbReference type="SAM" id="Phobius"/>
    </source>
</evidence>
<evidence type="ECO:0000256" key="6">
    <source>
        <dbReference type="ARBA" id="ARBA00022692"/>
    </source>
</evidence>
<dbReference type="Proteomes" id="UP001501126">
    <property type="component" value="Unassembled WGS sequence"/>
</dbReference>
<dbReference type="EC" id="7.1.1.9" evidence="3"/>
<feature type="transmembrane region" description="Helical" evidence="12">
    <location>
        <begin position="6"/>
        <end position="23"/>
    </location>
</feature>
<evidence type="ECO:0000256" key="3">
    <source>
        <dbReference type="ARBA" id="ARBA00012949"/>
    </source>
</evidence>
<feature type="transmembrane region" description="Helical" evidence="12">
    <location>
        <begin position="44"/>
        <end position="65"/>
    </location>
</feature>
<dbReference type="InterPro" id="IPR045187">
    <property type="entry name" value="CcO_II"/>
</dbReference>
<dbReference type="EMBL" id="BAAAFH010000022">
    <property type="protein sequence ID" value="GAA0876881.1"/>
    <property type="molecule type" value="Genomic_DNA"/>
</dbReference>
<evidence type="ECO:0000256" key="7">
    <source>
        <dbReference type="ARBA" id="ARBA00022967"/>
    </source>
</evidence>
<dbReference type="Gene3D" id="2.60.40.420">
    <property type="entry name" value="Cupredoxins - blue copper proteins"/>
    <property type="match status" value="1"/>
</dbReference>
<accession>A0ABN1MU88</accession>
<evidence type="ECO:0000259" key="14">
    <source>
        <dbReference type="PROSITE" id="PS50999"/>
    </source>
</evidence>
<dbReference type="PANTHER" id="PTHR22888:SF9">
    <property type="entry name" value="CYTOCHROME C OXIDASE SUBUNIT 2"/>
    <property type="match status" value="1"/>
</dbReference>
<proteinExistence type="inferred from homology"/>
<evidence type="ECO:0000256" key="9">
    <source>
        <dbReference type="ARBA" id="ARBA00022989"/>
    </source>
</evidence>
<dbReference type="PROSITE" id="PS50999">
    <property type="entry name" value="COX2_TM"/>
    <property type="match status" value="1"/>
</dbReference>
<dbReference type="InterPro" id="IPR002429">
    <property type="entry name" value="CcO_II-like_C"/>
</dbReference>
<keyword evidence="9 12" id="KW-1133">Transmembrane helix</keyword>
<evidence type="ECO:0000256" key="11">
    <source>
        <dbReference type="ARBA" id="ARBA00031389"/>
    </source>
</evidence>
<comment type="subcellular location">
    <subcellularLocation>
        <location evidence="1">Membrane</location>
        <topology evidence="1">Multi-pass membrane protein</topology>
    </subcellularLocation>
</comment>
<dbReference type="SUPFAM" id="SSF81464">
    <property type="entry name" value="Cytochrome c oxidase subunit II-like, transmembrane region"/>
    <property type="match status" value="1"/>
</dbReference>
<evidence type="ECO:0000313" key="16">
    <source>
        <dbReference type="Proteomes" id="UP001501126"/>
    </source>
</evidence>
<evidence type="ECO:0000256" key="5">
    <source>
        <dbReference type="ARBA" id="ARBA00022660"/>
    </source>
</evidence>
<dbReference type="InterPro" id="IPR011759">
    <property type="entry name" value="Cyt_c_oxidase_su2_TM_dom"/>
</dbReference>
<keyword evidence="4" id="KW-0813">Transport</keyword>
<comment type="similarity">
    <text evidence="2">Belongs to the cytochrome c oxidase subunit 2 family.</text>
</comment>
<protein>
    <recommendedName>
        <fullName evidence="3">cytochrome-c oxidase</fullName>
        <ecNumber evidence="3">7.1.1.9</ecNumber>
    </recommendedName>
    <alternativeName>
        <fullName evidence="11">Cytochrome c oxidase polypeptide II</fullName>
    </alternativeName>
</protein>
<feature type="transmembrane region" description="Helical" evidence="12">
    <location>
        <begin position="131"/>
        <end position="149"/>
    </location>
</feature>
<dbReference type="Pfam" id="PF02790">
    <property type="entry name" value="COX2_TM"/>
    <property type="match status" value="1"/>
</dbReference>
<feature type="domain" description="Cytochrome oxidase subunit II transmembrane region profile" evidence="14">
    <location>
        <begin position="64"/>
        <end position="159"/>
    </location>
</feature>
<dbReference type="Gene3D" id="1.10.287.90">
    <property type="match status" value="1"/>
</dbReference>
<dbReference type="InterPro" id="IPR008972">
    <property type="entry name" value="Cupredoxin"/>
</dbReference>
<evidence type="ECO:0000256" key="10">
    <source>
        <dbReference type="ARBA" id="ARBA00023136"/>
    </source>
</evidence>
<comment type="caution">
    <text evidence="15">The sequence shown here is derived from an EMBL/GenBank/DDBJ whole genome shotgun (WGS) entry which is preliminary data.</text>
</comment>
<keyword evidence="16" id="KW-1185">Reference proteome</keyword>
<keyword evidence="10 12" id="KW-0472">Membrane</keyword>
<name>A0ABN1MU88_9FLAO</name>
<evidence type="ECO:0000256" key="2">
    <source>
        <dbReference type="ARBA" id="ARBA00007866"/>
    </source>
</evidence>
<dbReference type="SUPFAM" id="SSF49503">
    <property type="entry name" value="Cupredoxins"/>
    <property type="match status" value="1"/>
</dbReference>
<feature type="transmembrane region" description="Helical" evidence="12">
    <location>
        <begin position="85"/>
        <end position="110"/>
    </location>
</feature>
<feature type="domain" description="Cytochrome oxidase subunit II copper A binding" evidence="13">
    <location>
        <begin position="161"/>
        <end position="377"/>
    </location>
</feature>
<gene>
    <name evidence="15" type="ORF">GCM10009118_32910</name>
</gene>
<reference evidence="15 16" key="1">
    <citation type="journal article" date="2019" name="Int. J. Syst. Evol. Microbiol.">
        <title>The Global Catalogue of Microorganisms (GCM) 10K type strain sequencing project: providing services to taxonomists for standard genome sequencing and annotation.</title>
        <authorList>
            <consortium name="The Broad Institute Genomics Platform"/>
            <consortium name="The Broad Institute Genome Sequencing Center for Infectious Disease"/>
            <person name="Wu L."/>
            <person name="Ma J."/>
        </authorList>
    </citation>
    <scope>NUCLEOTIDE SEQUENCE [LARGE SCALE GENOMIC DNA]</scope>
    <source>
        <strain evidence="15 16">JCM 16083</strain>
    </source>
</reference>
<organism evidence="15 16">
    <name type="scientific">Wandonia haliotis</name>
    <dbReference type="NCBI Taxonomy" id="574963"/>
    <lineage>
        <taxon>Bacteria</taxon>
        <taxon>Pseudomonadati</taxon>
        <taxon>Bacteroidota</taxon>
        <taxon>Flavobacteriia</taxon>
        <taxon>Flavobacteriales</taxon>
        <taxon>Crocinitomicaceae</taxon>
        <taxon>Wandonia</taxon>
    </lineage>
</organism>
<keyword evidence="6 12" id="KW-0812">Transmembrane</keyword>
<dbReference type="InterPro" id="IPR036257">
    <property type="entry name" value="Cyt_c_oxidase_su2_TM_sf"/>
</dbReference>
<evidence type="ECO:0000256" key="8">
    <source>
        <dbReference type="ARBA" id="ARBA00022982"/>
    </source>
</evidence>
<evidence type="ECO:0000256" key="1">
    <source>
        <dbReference type="ARBA" id="ARBA00004141"/>
    </source>
</evidence>
<evidence type="ECO:0000313" key="15">
    <source>
        <dbReference type="EMBL" id="GAA0876881.1"/>
    </source>
</evidence>
<dbReference type="RefSeq" id="WP_343790629.1">
    <property type="nucleotide sequence ID" value="NZ_BAAAFH010000022.1"/>
</dbReference>
<dbReference type="PROSITE" id="PS50857">
    <property type="entry name" value="COX2_CUA"/>
    <property type="match status" value="1"/>
</dbReference>